<evidence type="ECO:0000256" key="4">
    <source>
        <dbReference type="ARBA" id="ARBA00023002"/>
    </source>
</evidence>
<comment type="subunit">
    <text evidence="2">Homodimer.</text>
</comment>
<keyword evidence="4" id="KW-0560">Oxidoreductase</keyword>
<accession>A0A3D9R1I9</accession>
<dbReference type="Proteomes" id="UP000256304">
    <property type="component" value="Unassembled WGS sequence"/>
</dbReference>
<sequence>MIMDCIIIGGGIAGLQAAIQLGRYASHRVLVIDSGDGRSAICRSYRNLLGYPDGVSGTELREAGMRQLAAYGIDVVHDTIVDASRAADGHFVLRGAGEGESSSSATYKARTLLIATGVMDRFTDYPGLRPCLGLTVYVCPDCDGYEVKDRRTIVLGAGDVGANMALTLRAWTDKLVYIEQAEAEPEAKANNDAQQRTASGATSASIRAQLEAAGIRHTQAVVSAITVDTATGQFRGVQLADGTAIEADRAFLAYGGNEVRSQLARQLGASLHENGHVWTDPRSKMTSVPGVWAAGDVAVHAEQVSIAMGEGAQAAIWIHKLLMDPAANIPTYSPHAP</sequence>
<dbReference type="InterPro" id="IPR036188">
    <property type="entry name" value="FAD/NAD-bd_sf"/>
</dbReference>
<evidence type="ECO:0000259" key="5">
    <source>
        <dbReference type="Pfam" id="PF07992"/>
    </source>
</evidence>
<reference evidence="6 7" key="1">
    <citation type="submission" date="2018-08" db="EMBL/GenBank/DDBJ databases">
        <title>Genomic Encyclopedia of Type Strains, Phase III (KMG-III): the genomes of soil and plant-associated and newly described type strains.</title>
        <authorList>
            <person name="Whitman W."/>
        </authorList>
    </citation>
    <scope>NUCLEOTIDE SEQUENCE [LARGE SCALE GENOMIC DNA]</scope>
    <source>
        <strain evidence="6 7">CGMCC 1.10966</strain>
    </source>
</reference>
<feature type="domain" description="FAD/NAD(P)-binding" evidence="5">
    <location>
        <begin position="3"/>
        <end position="311"/>
    </location>
</feature>
<gene>
    <name evidence="6" type="ORF">A8990_1392</name>
</gene>
<proteinExistence type="predicted"/>
<dbReference type="SUPFAM" id="SSF51905">
    <property type="entry name" value="FAD/NAD(P)-binding domain"/>
    <property type="match status" value="1"/>
</dbReference>
<evidence type="ECO:0000313" key="6">
    <source>
        <dbReference type="EMBL" id="REE68013.1"/>
    </source>
</evidence>
<evidence type="ECO:0000256" key="1">
    <source>
        <dbReference type="ARBA" id="ARBA00001974"/>
    </source>
</evidence>
<dbReference type="AlphaFoldDB" id="A0A3D9R1I9"/>
<evidence type="ECO:0000256" key="3">
    <source>
        <dbReference type="ARBA" id="ARBA00022630"/>
    </source>
</evidence>
<dbReference type="PANTHER" id="PTHR48105">
    <property type="entry name" value="THIOREDOXIN REDUCTASE 1-RELATED-RELATED"/>
    <property type="match status" value="1"/>
</dbReference>
<comment type="caution">
    <text evidence="6">The sequence shown here is derived from an EMBL/GenBank/DDBJ whole genome shotgun (WGS) entry which is preliminary data.</text>
</comment>
<dbReference type="InterPro" id="IPR023753">
    <property type="entry name" value="FAD/NAD-binding_dom"/>
</dbReference>
<protein>
    <submittedName>
        <fullName evidence="6">Thioredoxin reductase</fullName>
    </submittedName>
</protein>
<evidence type="ECO:0000313" key="7">
    <source>
        <dbReference type="Proteomes" id="UP000256304"/>
    </source>
</evidence>
<comment type="cofactor">
    <cofactor evidence="1">
        <name>FAD</name>
        <dbReference type="ChEBI" id="CHEBI:57692"/>
    </cofactor>
</comment>
<name>A0A3D9R1I9_9BACL</name>
<dbReference type="PRINTS" id="PR00368">
    <property type="entry name" value="FADPNR"/>
</dbReference>
<dbReference type="GO" id="GO:0016491">
    <property type="term" value="F:oxidoreductase activity"/>
    <property type="evidence" value="ECO:0007669"/>
    <property type="project" value="UniProtKB-KW"/>
</dbReference>
<keyword evidence="3" id="KW-0285">Flavoprotein</keyword>
<dbReference type="PRINTS" id="PR00469">
    <property type="entry name" value="PNDRDTASEII"/>
</dbReference>
<dbReference type="OrthoDB" id="9806179at2"/>
<dbReference type="Gene3D" id="3.50.50.60">
    <property type="entry name" value="FAD/NAD(P)-binding domain"/>
    <property type="match status" value="2"/>
</dbReference>
<dbReference type="InterPro" id="IPR050097">
    <property type="entry name" value="Ferredoxin-NADP_redctase_2"/>
</dbReference>
<keyword evidence="7" id="KW-1185">Reference proteome</keyword>
<dbReference type="EMBL" id="QTTN01000039">
    <property type="protein sequence ID" value="REE68013.1"/>
    <property type="molecule type" value="Genomic_DNA"/>
</dbReference>
<organism evidence="6 7">
    <name type="scientific">Paenibacillus taihuensis</name>
    <dbReference type="NCBI Taxonomy" id="1156355"/>
    <lineage>
        <taxon>Bacteria</taxon>
        <taxon>Bacillati</taxon>
        <taxon>Bacillota</taxon>
        <taxon>Bacilli</taxon>
        <taxon>Bacillales</taxon>
        <taxon>Paenibacillaceae</taxon>
        <taxon>Paenibacillus</taxon>
    </lineage>
</organism>
<dbReference type="Pfam" id="PF07992">
    <property type="entry name" value="Pyr_redox_2"/>
    <property type="match status" value="1"/>
</dbReference>
<dbReference type="RefSeq" id="WP_116191689.1">
    <property type="nucleotide sequence ID" value="NZ_QTTN01000039.1"/>
</dbReference>
<evidence type="ECO:0000256" key="2">
    <source>
        <dbReference type="ARBA" id="ARBA00011738"/>
    </source>
</evidence>